<evidence type="ECO:0000256" key="2">
    <source>
        <dbReference type="ARBA" id="ARBA00004892"/>
    </source>
</evidence>
<dbReference type="SUPFAM" id="SSF51556">
    <property type="entry name" value="Metallo-dependent hydrolases"/>
    <property type="match status" value="1"/>
</dbReference>
<comment type="pathway">
    <text evidence="2 7">Carbohydrate metabolism; pentose and glucuronate interconversion.</text>
</comment>
<proteinExistence type="inferred from homology"/>
<comment type="caution">
    <text evidence="8">The sequence shown here is derived from an EMBL/GenBank/DDBJ whole genome shotgun (WGS) entry which is preliminary data.</text>
</comment>
<evidence type="ECO:0000256" key="4">
    <source>
        <dbReference type="ARBA" id="ARBA00012546"/>
    </source>
</evidence>
<evidence type="ECO:0000313" key="9">
    <source>
        <dbReference type="Proteomes" id="UP000475249"/>
    </source>
</evidence>
<accession>A0A6L9EGS3</accession>
<evidence type="ECO:0000256" key="6">
    <source>
        <dbReference type="ARBA" id="ARBA00023235"/>
    </source>
</evidence>
<keyword evidence="6 7" id="KW-0413">Isomerase</keyword>
<dbReference type="InterPro" id="IPR032466">
    <property type="entry name" value="Metal_Hydrolase"/>
</dbReference>
<dbReference type="NCBIfam" id="NF002794">
    <property type="entry name" value="PRK02925.1"/>
    <property type="match status" value="1"/>
</dbReference>
<evidence type="ECO:0000256" key="3">
    <source>
        <dbReference type="ARBA" id="ARBA00008397"/>
    </source>
</evidence>
<dbReference type="GO" id="GO:0008880">
    <property type="term" value="F:glucuronate isomerase activity"/>
    <property type="evidence" value="ECO:0007669"/>
    <property type="project" value="UniProtKB-UniRule"/>
</dbReference>
<dbReference type="HAMAP" id="MF_00675">
    <property type="entry name" value="UxaC"/>
    <property type="match status" value="1"/>
</dbReference>
<dbReference type="RefSeq" id="WP_161436869.1">
    <property type="nucleotide sequence ID" value="NZ_WXYO01000008.1"/>
</dbReference>
<evidence type="ECO:0000256" key="1">
    <source>
        <dbReference type="ARBA" id="ARBA00001165"/>
    </source>
</evidence>
<dbReference type="GO" id="GO:0042840">
    <property type="term" value="P:D-glucuronate catabolic process"/>
    <property type="evidence" value="ECO:0007669"/>
    <property type="project" value="TreeGrafter"/>
</dbReference>
<dbReference type="Gene3D" id="3.20.20.140">
    <property type="entry name" value="Metal-dependent hydrolases"/>
    <property type="match status" value="1"/>
</dbReference>
<dbReference type="EMBL" id="WXYO01000008">
    <property type="protein sequence ID" value="NAS13822.1"/>
    <property type="molecule type" value="Genomic_DNA"/>
</dbReference>
<comment type="catalytic activity">
    <reaction evidence="7">
        <text>aldehydo-D-galacturonate = keto-D-tagaturonate</text>
        <dbReference type="Rhea" id="RHEA:27702"/>
        <dbReference type="ChEBI" id="CHEBI:12952"/>
        <dbReference type="ChEBI" id="CHEBI:17886"/>
    </reaction>
</comment>
<evidence type="ECO:0000256" key="7">
    <source>
        <dbReference type="HAMAP-Rule" id="MF_00675"/>
    </source>
</evidence>
<comment type="catalytic activity">
    <reaction evidence="1 7">
        <text>D-glucuronate = D-fructuronate</text>
        <dbReference type="Rhea" id="RHEA:13049"/>
        <dbReference type="ChEBI" id="CHEBI:58720"/>
        <dbReference type="ChEBI" id="CHEBI:59863"/>
        <dbReference type="EC" id="5.3.1.12"/>
    </reaction>
</comment>
<dbReference type="Gene3D" id="1.10.2020.10">
    <property type="entry name" value="uronate isomerase, domain 2, chain A"/>
    <property type="match status" value="1"/>
</dbReference>
<dbReference type="EC" id="5.3.1.12" evidence="4 7"/>
<dbReference type="AlphaFoldDB" id="A0A6L9EGS3"/>
<reference evidence="8 9" key="1">
    <citation type="submission" date="2020-01" db="EMBL/GenBank/DDBJ databases">
        <title>Bacteria diversity of Porities sp.</title>
        <authorList>
            <person name="Wang G."/>
        </authorList>
    </citation>
    <scope>NUCLEOTIDE SEQUENCE [LARGE SCALE GENOMIC DNA]</scope>
    <source>
        <strain evidence="8 9">R33</strain>
    </source>
</reference>
<evidence type="ECO:0000256" key="5">
    <source>
        <dbReference type="ARBA" id="ARBA00020555"/>
    </source>
</evidence>
<gene>
    <name evidence="7 8" type="primary">uxaC</name>
    <name evidence="8" type="ORF">GTQ38_17545</name>
</gene>
<organism evidence="8 9">
    <name type="scientific">Poritiphilus flavus</name>
    <dbReference type="NCBI Taxonomy" id="2697053"/>
    <lineage>
        <taxon>Bacteria</taxon>
        <taxon>Pseudomonadati</taxon>
        <taxon>Bacteroidota</taxon>
        <taxon>Flavobacteriia</taxon>
        <taxon>Flavobacteriales</taxon>
        <taxon>Flavobacteriaceae</taxon>
        <taxon>Poritiphilus</taxon>
    </lineage>
</organism>
<keyword evidence="9" id="KW-1185">Reference proteome</keyword>
<dbReference type="Proteomes" id="UP000475249">
    <property type="component" value="Unassembled WGS sequence"/>
</dbReference>
<sequence length="480" mass="55239">MASKEQPGFPSQIAKGFIHDDFLLQTDFGKALYHNYAKDLPIIDYHNHLPPQQISENKQFDNISEVWLKGDHYKWRAMRTLGVNEKYITGSASDQDKFVKWAETVPYTVRNPLFHWTQLELKRYFGIDELLSGKNALDVYDHCNSQLQQSDFRVQGLLQRMQVQVICTTDDPADTLEHHSSFRESGNTLKLLPSFRPDKAFAVHQPEKYRAYLVLLGKAAGKEIKSYTDLLQTLKDRIEFFHSQGCRVSDHGLEKMHRFQLGDFDCETLFSRLYEGGSLKPEEAAYFSFETLVHLGRMYHQMGWVQQFHLGALRNTNQRMLTRLGPDTGFDSIGDFSQASALAGYFDLLDSSDQLAKTVIYNLNPADNEVFASMIGNYNDGSVRAKMQFGSAWWFLDQKDGMEKQINSLSNIGLLSCFIGMLTDSRSFLSFPRHEYFRRILCNLIGQDVENGELPADEKWLGQIVADICYRNARAYFDFF</sequence>
<comment type="similarity">
    <text evidence="3 7">Belongs to the metallo-dependent hydrolases superfamily. Uronate isomerase family.</text>
</comment>
<evidence type="ECO:0000313" key="8">
    <source>
        <dbReference type="EMBL" id="NAS13822.1"/>
    </source>
</evidence>
<dbReference type="PANTHER" id="PTHR30068:SF4">
    <property type="entry name" value="URONATE ISOMERASE"/>
    <property type="match status" value="1"/>
</dbReference>
<dbReference type="UniPathway" id="UPA00246"/>
<protein>
    <recommendedName>
        <fullName evidence="5 7">Uronate isomerase</fullName>
        <ecNumber evidence="4 7">5.3.1.12</ecNumber>
    </recommendedName>
    <alternativeName>
        <fullName evidence="7">Glucuronate isomerase</fullName>
    </alternativeName>
    <alternativeName>
        <fullName evidence="7">Uronic isomerase</fullName>
    </alternativeName>
</protein>
<dbReference type="Pfam" id="PF02614">
    <property type="entry name" value="UxaC"/>
    <property type="match status" value="1"/>
</dbReference>
<dbReference type="PANTHER" id="PTHR30068">
    <property type="entry name" value="URONATE ISOMERASE"/>
    <property type="match status" value="1"/>
</dbReference>
<dbReference type="GO" id="GO:0019698">
    <property type="term" value="P:D-galacturonate catabolic process"/>
    <property type="evidence" value="ECO:0007669"/>
    <property type="project" value="TreeGrafter"/>
</dbReference>
<dbReference type="InterPro" id="IPR003766">
    <property type="entry name" value="Uronate_isomerase"/>
</dbReference>
<name>A0A6L9EGS3_9FLAO</name>